<keyword evidence="7" id="KW-1185">Reference proteome</keyword>
<dbReference type="EMBL" id="RRUE01000002">
    <property type="protein sequence ID" value="RRN44669.1"/>
    <property type="molecule type" value="Genomic_DNA"/>
</dbReference>
<dbReference type="InterPro" id="IPR009003">
    <property type="entry name" value="Peptidase_S1_PA"/>
</dbReference>
<dbReference type="InterPro" id="IPR051201">
    <property type="entry name" value="Chloro_Bact_Ser_Proteases"/>
</dbReference>
<dbReference type="AlphaFoldDB" id="A0A426FPT9"/>
<evidence type="ECO:0000313" key="7">
    <source>
        <dbReference type="Proteomes" id="UP000270261"/>
    </source>
</evidence>
<evidence type="ECO:0000256" key="4">
    <source>
        <dbReference type="ARBA" id="ARBA00022825"/>
    </source>
</evidence>
<comment type="caution">
    <text evidence="6">The sequence shown here is derived from an EMBL/GenBank/DDBJ whole genome shotgun (WGS) entry which is preliminary data.</text>
</comment>
<dbReference type="SUPFAM" id="SSF50156">
    <property type="entry name" value="PDZ domain-like"/>
    <property type="match status" value="1"/>
</dbReference>
<dbReference type="InterPro" id="IPR001940">
    <property type="entry name" value="Peptidase_S1C"/>
</dbReference>
<organism evidence="6 7">
    <name type="scientific">Lautropia dentalis</name>
    <dbReference type="NCBI Taxonomy" id="2490857"/>
    <lineage>
        <taxon>Bacteria</taxon>
        <taxon>Pseudomonadati</taxon>
        <taxon>Pseudomonadota</taxon>
        <taxon>Betaproteobacteria</taxon>
        <taxon>Burkholderiales</taxon>
        <taxon>Burkholderiaceae</taxon>
        <taxon>Lautropia</taxon>
    </lineage>
</organism>
<dbReference type="InterPro" id="IPR001478">
    <property type="entry name" value="PDZ"/>
</dbReference>
<dbReference type="PANTHER" id="PTHR43343">
    <property type="entry name" value="PEPTIDASE S12"/>
    <property type="match status" value="1"/>
</dbReference>
<dbReference type="InterPro" id="IPR036034">
    <property type="entry name" value="PDZ_sf"/>
</dbReference>
<reference evidence="6 7" key="1">
    <citation type="submission" date="2018-11" db="EMBL/GenBank/DDBJ databases">
        <title>Genome sequencing of Lautropia sp. KCOM 2505 (= ChDC F240).</title>
        <authorList>
            <person name="Kook J.-K."/>
            <person name="Park S.-N."/>
            <person name="Lim Y.K."/>
        </authorList>
    </citation>
    <scope>NUCLEOTIDE SEQUENCE [LARGE SCALE GENOMIC DNA]</scope>
    <source>
        <strain evidence="6 7">KCOM 2505</strain>
    </source>
</reference>
<dbReference type="PANTHER" id="PTHR43343:SF3">
    <property type="entry name" value="PROTEASE DO-LIKE 8, CHLOROPLASTIC"/>
    <property type="match status" value="1"/>
</dbReference>
<protein>
    <submittedName>
        <fullName evidence="6">PDZ domain-containing protein</fullName>
    </submittedName>
</protein>
<dbReference type="PROSITE" id="PS50106">
    <property type="entry name" value="PDZ"/>
    <property type="match status" value="1"/>
</dbReference>
<dbReference type="SMART" id="SM00228">
    <property type="entry name" value="PDZ"/>
    <property type="match status" value="1"/>
</dbReference>
<evidence type="ECO:0000256" key="3">
    <source>
        <dbReference type="ARBA" id="ARBA00022801"/>
    </source>
</evidence>
<dbReference type="SUPFAM" id="SSF50494">
    <property type="entry name" value="Trypsin-like serine proteases"/>
    <property type="match status" value="1"/>
</dbReference>
<comment type="similarity">
    <text evidence="1">Belongs to the peptidase S1C family.</text>
</comment>
<evidence type="ECO:0000259" key="5">
    <source>
        <dbReference type="PROSITE" id="PS50106"/>
    </source>
</evidence>
<feature type="domain" description="PDZ" evidence="5">
    <location>
        <begin position="166"/>
        <end position="236"/>
    </location>
</feature>
<proteinExistence type="inferred from homology"/>
<dbReference type="Gene3D" id="2.30.42.10">
    <property type="match status" value="1"/>
</dbReference>
<name>A0A426FPT9_9BURK</name>
<accession>A0A426FPT9</accession>
<dbReference type="OrthoDB" id="9758917at2"/>
<dbReference type="PRINTS" id="PR00834">
    <property type="entry name" value="PROTEASES2C"/>
</dbReference>
<evidence type="ECO:0000256" key="1">
    <source>
        <dbReference type="ARBA" id="ARBA00010541"/>
    </source>
</evidence>
<sequence>MGSGVIASRDGYILTNHHVLGDGTQIEVILASGERLKARLIGSDPDTDLAVLKVDREGLPAIGFASHDDIAVGDVVLAIGNPFGVGQTVTMGIISALGRTQLGINTFENFIQTDAAINPGNSGGALVDVHGQLLGINTAIYSRSGGSLGIGFAIPVSIVQEVMQQIIQKGRVIRGYIGVEPQDLTPELVDALQLQTQQKGAIIAGVMRHGPAEEAGVRTGDVLIGIDRTPVQDTTQVLNTIARLSPGSTVRFRFLRNGDEIELPIRIGTRPDLTAAQRNNAEGNAAQRRRD</sequence>
<evidence type="ECO:0000256" key="2">
    <source>
        <dbReference type="ARBA" id="ARBA00022670"/>
    </source>
</evidence>
<gene>
    <name evidence="6" type="ORF">EHV23_12340</name>
</gene>
<keyword evidence="4" id="KW-0720">Serine protease</keyword>
<keyword evidence="2" id="KW-0645">Protease</keyword>
<evidence type="ECO:0000313" key="6">
    <source>
        <dbReference type="EMBL" id="RRN44669.1"/>
    </source>
</evidence>
<keyword evidence="3" id="KW-0378">Hydrolase</keyword>
<dbReference type="Gene3D" id="2.40.10.120">
    <property type="match status" value="1"/>
</dbReference>
<dbReference type="Pfam" id="PF13180">
    <property type="entry name" value="PDZ_2"/>
    <property type="match status" value="1"/>
</dbReference>
<dbReference type="FunFam" id="2.40.10.10:FF:000001">
    <property type="entry name" value="Periplasmic serine protease DegS"/>
    <property type="match status" value="1"/>
</dbReference>
<dbReference type="GO" id="GO:0006508">
    <property type="term" value="P:proteolysis"/>
    <property type="evidence" value="ECO:0007669"/>
    <property type="project" value="UniProtKB-KW"/>
</dbReference>
<dbReference type="Pfam" id="PF13365">
    <property type="entry name" value="Trypsin_2"/>
    <property type="match status" value="1"/>
</dbReference>
<dbReference type="GO" id="GO:0004252">
    <property type="term" value="F:serine-type endopeptidase activity"/>
    <property type="evidence" value="ECO:0007669"/>
    <property type="project" value="InterPro"/>
</dbReference>
<dbReference type="Proteomes" id="UP000270261">
    <property type="component" value="Unassembled WGS sequence"/>
</dbReference>